<reference evidence="1 2" key="1">
    <citation type="submission" date="2024-11" db="EMBL/GenBank/DDBJ databases">
        <title>Using genomics to understand microbial adaptation to soil warming.</title>
        <authorList>
            <person name="Deangelis K.M. PhD."/>
        </authorList>
    </citation>
    <scope>NUCLEOTIDE SEQUENCE [LARGE SCALE GENOMIC DNA]</scope>
    <source>
        <strain evidence="1 2">GAS97</strain>
    </source>
</reference>
<dbReference type="Gene3D" id="3.40.50.200">
    <property type="entry name" value="Peptidase S8/S53 domain"/>
    <property type="match status" value="1"/>
</dbReference>
<comment type="caution">
    <text evidence="1">The sequence shown here is derived from an EMBL/GenBank/DDBJ whole genome shotgun (WGS) entry which is preliminary data.</text>
</comment>
<gene>
    <name evidence="1" type="ORF">ABH943_004080</name>
</gene>
<dbReference type="InterPro" id="IPR036852">
    <property type="entry name" value="Peptidase_S8/S53_dom_sf"/>
</dbReference>
<proteinExistence type="predicted"/>
<dbReference type="EMBL" id="JBIYDN010000012">
    <property type="protein sequence ID" value="MFK4444058.1"/>
    <property type="molecule type" value="Genomic_DNA"/>
</dbReference>
<organism evidence="1 2">
    <name type="scientific">Caballeronia udeis</name>
    <dbReference type="NCBI Taxonomy" id="1232866"/>
    <lineage>
        <taxon>Bacteria</taxon>
        <taxon>Pseudomonadati</taxon>
        <taxon>Pseudomonadota</taxon>
        <taxon>Betaproteobacteria</taxon>
        <taxon>Burkholderiales</taxon>
        <taxon>Burkholderiaceae</taxon>
        <taxon>Caballeronia</taxon>
    </lineage>
</organism>
<name>A0ABW8MK56_9BURK</name>
<dbReference type="Proteomes" id="UP001620514">
    <property type="component" value="Unassembled WGS sequence"/>
</dbReference>
<evidence type="ECO:0000313" key="1">
    <source>
        <dbReference type="EMBL" id="MFK4444058.1"/>
    </source>
</evidence>
<accession>A0ABW8MK56</accession>
<keyword evidence="2" id="KW-1185">Reference proteome</keyword>
<dbReference type="SUPFAM" id="SSF52743">
    <property type="entry name" value="Subtilisin-like"/>
    <property type="match status" value="1"/>
</dbReference>
<sequence length="110" mass="11273">MAPLYAGLIAIMNANLGHSVGFITPSLYSLGSGVFRDVSGPPGPANNSFDGTTGYPATAGWNACTGMGGVNGTALQAGLGEAPPSWRGRALKTVQDRCAWAGRRLRPARP</sequence>
<protein>
    <submittedName>
        <fullName evidence="1">Uncharacterized protein</fullName>
    </submittedName>
</protein>
<evidence type="ECO:0000313" key="2">
    <source>
        <dbReference type="Proteomes" id="UP001620514"/>
    </source>
</evidence>